<protein>
    <submittedName>
        <fullName evidence="1">Uncharacterized protein</fullName>
    </submittedName>
</protein>
<proteinExistence type="predicted"/>
<sequence>MDPIAQHRVFKLFQLQSSPLSCLLNFFNICCSVSS</sequence>
<organism evidence="1">
    <name type="scientific">Arundo donax</name>
    <name type="common">Giant reed</name>
    <name type="synonym">Donax arundinaceus</name>
    <dbReference type="NCBI Taxonomy" id="35708"/>
    <lineage>
        <taxon>Eukaryota</taxon>
        <taxon>Viridiplantae</taxon>
        <taxon>Streptophyta</taxon>
        <taxon>Embryophyta</taxon>
        <taxon>Tracheophyta</taxon>
        <taxon>Spermatophyta</taxon>
        <taxon>Magnoliopsida</taxon>
        <taxon>Liliopsida</taxon>
        <taxon>Poales</taxon>
        <taxon>Poaceae</taxon>
        <taxon>PACMAD clade</taxon>
        <taxon>Arundinoideae</taxon>
        <taxon>Arundineae</taxon>
        <taxon>Arundo</taxon>
    </lineage>
</organism>
<dbReference type="EMBL" id="GBRH01191803">
    <property type="protein sequence ID" value="JAE06093.1"/>
    <property type="molecule type" value="Transcribed_RNA"/>
</dbReference>
<reference evidence="1" key="2">
    <citation type="journal article" date="2015" name="Data Brief">
        <title>Shoot transcriptome of the giant reed, Arundo donax.</title>
        <authorList>
            <person name="Barrero R.A."/>
            <person name="Guerrero F.D."/>
            <person name="Moolhuijzen P."/>
            <person name="Goolsby J.A."/>
            <person name="Tidwell J."/>
            <person name="Bellgard S.E."/>
            <person name="Bellgard M.I."/>
        </authorList>
    </citation>
    <scope>NUCLEOTIDE SEQUENCE</scope>
    <source>
        <tissue evidence="1">Shoot tissue taken approximately 20 cm above the soil surface</tissue>
    </source>
</reference>
<dbReference type="AlphaFoldDB" id="A0A0A9FCZ6"/>
<evidence type="ECO:0000313" key="1">
    <source>
        <dbReference type="EMBL" id="JAE06093.1"/>
    </source>
</evidence>
<accession>A0A0A9FCZ6</accession>
<name>A0A0A9FCZ6_ARUDO</name>
<reference evidence="1" key="1">
    <citation type="submission" date="2014-09" db="EMBL/GenBank/DDBJ databases">
        <authorList>
            <person name="Magalhaes I.L.F."/>
            <person name="Oliveira U."/>
            <person name="Santos F.R."/>
            <person name="Vidigal T.H.D.A."/>
            <person name="Brescovit A.D."/>
            <person name="Santos A.J."/>
        </authorList>
    </citation>
    <scope>NUCLEOTIDE SEQUENCE</scope>
    <source>
        <tissue evidence="1">Shoot tissue taken approximately 20 cm above the soil surface</tissue>
    </source>
</reference>